<feature type="signal peptide" evidence="3">
    <location>
        <begin position="1"/>
        <end position="25"/>
    </location>
</feature>
<keyword evidence="2" id="KW-0812">Transmembrane</keyword>
<dbReference type="NCBIfam" id="TIGR03769">
    <property type="entry name" value="P_ac_wall_RPT"/>
    <property type="match status" value="2"/>
</dbReference>
<protein>
    <submittedName>
        <fullName evidence="4">Actinobacterial surface-anchored protein domain</fullName>
    </submittedName>
</protein>
<dbReference type="STRING" id="571915.CMUST_05325"/>
<dbReference type="EMBL" id="CP011542">
    <property type="protein sequence ID" value="AKK05403.1"/>
    <property type="molecule type" value="Genomic_DNA"/>
</dbReference>
<gene>
    <name evidence="4" type="ORF">CMUST_05325</name>
</gene>
<evidence type="ECO:0000256" key="1">
    <source>
        <dbReference type="SAM" id="MobiDB-lite"/>
    </source>
</evidence>
<dbReference type="KEGG" id="cmv:CMUST_05325"/>
<evidence type="ECO:0000313" key="5">
    <source>
        <dbReference type="Proteomes" id="UP000035199"/>
    </source>
</evidence>
<dbReference type="InterPro" id="IPR022435">
    <property type="entry name" value="Surface-anchored_actinobac"/>
</dbReference>
<dbReference type="AlphaFoldDB" id="A0A0G3H0Q2"/>
<keyword evidence="5" id="KW-1185">Reference proteome</keyword>
<dbReference type="RefSeq" id="WP_158408197.1">
    <property type="nucleotide sequence ID" value="NZ_CP011542.1"/>
</dbReference>
<dbReference type="OrthoDB" id="4422177at2"/>
<keyword evidence="3" id="KW-0732">Signal</keyword>
<dbReference type="Proteomes" id="UP000035199">
    <property type="component" value="Chromosome"/>
</dbReference>
<reference evidence="4 5" key="1">
    <citation type="journal article" date="2015" name="Genome Announc.">
        <title>Complete Genome Sequence of the Type Strain Corynebacterium mustelae DSM 45274, Isolated from Various Tissues of a Male Ferret with Lethal Sepsis.</title>
        <authorList>
            <person name="Ruckert C."/>
            <person name="Eimer J."/>
            <person name="Winkler A."/>
            <person name="Tauch A."/>
        </authorList>
    </citation>
    <scope>NUCLEOTIDE SEQUENCE [LARGE SCALE GENOMIC DNA]</scope>
    <source>
        <strain evidence="4 5">DSM 45274</strain>
    </source>
</reference>
<feature type="compositionally biased region" description="Polar residues" evidence="1">
    <location>
        <begin position="496"/>
        <end position="508"/>
    </location>
</feature>
<organism evidence="4 5">
    <name type="scientific">Corynebacterium mustelae</name>
    <dbReference type="NCBI Taxonomy" id="571915"/>
    <lineage>
        <taxon>Bacteria</taxon>
        <taxon>Bacillati</taxon>
        <taxon>Actinomycetota</taxon>
        <taxon>Actinomycetes</taxon>
        <taxon>Mycobacteriales</taxon>
        <taxon>Corynebacteriaceae</taxon>
        <taxon>Corynebacterium</taxon>
    </lineage>
</organism>
<evidence type="ECO:0000256" key="2">
    <source>
        <dbReference type="SAM" id="Phobius"/>
    </source>
</evidence>
<dbReference type="PATRIC" id="fig|571915.4.peg.1128"/>
<feature type="region of interest" description="Disordered" evidence="1">
    <location>
        <begin position="480"/>
        <end position="509"/>
    </location>
</feature>
<sequence length="770" mass="83316">MSRSITKIMAALTVSAVIFPSAAHAGPDDGKTVITRTHVDSPKTFWDPATKTFDQKTSAGNDVLHEFDSSVIYLGKGWSRRGKNQYQFTIPDDGHLTEVGAPGDVFYAGPSNVIGPYPLWWGFGAGSLPLNDFQNDNVVLELVDVDGPGEVHFFTHYDNYPAGLRKFLGSTAQSTRIWPLTSGDHTHNTILFTKPGRHIITYRTIAKLKDGTTVESGEKRQTVQVGGTEPRKEASQSLEERYAAAPEGNLAEAGYELSIAPYKPAQPKEGDKNLELVKFQAKDTSVSGTLTLLNDGYHLADIDVVNGYAEWPDLFGAKTSMLQAVFIPATESGARWISPVISRSFLSSHTVSSEQNPGQLVAPTKNPANVRFSSPASLEKDATVSVEIDDVPGSSDFAKLTVTVDDPSFTGLLRGGFADKYTDTVTTDPAEAPILNGRAEFFVERESIAGRYPKLKIIPHPTHNALTATIAPEQQIPEAGSLTLPSGTITRAPKSADTSPNDPSNQSHRCGEQWLLASGHTDLEARRDGDAFTMTLLDQTNTEGFETYRRKVSDVINVVRDNALSKREKGLAKPELDFLVPVGEKFYHLPQNSKQDILWPGYNTERLNYEEFSGSVDLHLEPITMPNDAIFGVFSENGLAGDIKVLANSAAKDHVIETDLATHAHVGWAFTKPGVYRFKTFYKATMKDGTDVSSAPETMTFVVGAQPGTECQQLDNSQTPPANDGSAKLKGGHIAAIVAAIIGVIAAVAAAVLSGPARNMLQSALARLRF</sequence>
<evidence type="ECO:0000256" key="3">
    <source>
        <dbReference type="SAM" id="SignalP"/>
    </source>
</evidence>
<proteinExistence type="predicted"/>
<evidence type="ECO:0000313" key="4">
    <source>
        <dbReference type="EMBL" id="AKK05403.1"/>
    </source>
</evidence>
<reference evidence="5" key="2">
    <citation type="submission" date="2015-05" db="EMBL/GenBank/DDBJ databases">
        <title>Complete genome sequence of Corynebacterium mustelae DSM 45274, isolated from various tissues of a male ferret with lethal sepsis.</title>
        <authorList>
            <person name="Ruckert C."/>
            <person name="Albersmeier A."/>
            <person name="Winkler A."/>
            <person name="Tauch A."/>
        </authorList>
    </citation>
    <scope>NUCLEOTIDE SEQUENCE [LARGE SCALE GENOMIC DNA]</scope>
    <source>
        <strain evidence="5">DSM 45274</strain>
    </source>
</reference>
<name>A0A0G3H0Q2_9CORY</name>
<keyword evidence="2" id="KW-1133">Transmembrane helix</keyword>
<feature type="transmembrane region" description="Helical" evidence="2">
    <location>
        <begin position="734"/>
        <end position="753"/>
    </location>
</feature>
<dbReference type="NCBIfam" id="NF038134">
    <property type="entry name" value="choice_anch_M"/>
    <property type="match status" value="2"/>
</dbReference>
<feature type="region of interest" description="Disordered" evidence="1">
    <location>
        <begin position="213"/>
        <end position="235"/>
    </location>
</feature>
<accession>A0A0G3H0Q2</accession>
<feature type="chain" id="PRO_5005184539" evidence="3">
    <location>
        <begin position="26"/>
        <end position="770"/>
    </location>
</feature>
<keyword evidence="2" id="KW-0472">Membrane</keyword>